<gene>
    <name evidence="1" type="ORF">CRIB_757</name>
</gene>
<proteinExistence type="predicted"/>
<dbReference type="GeneID" id="82204939"/>
<evidence type="ECO:0000313" key="2">
    <source>
        <dbReference type="Proteomes" id="UP000245622"/>
    </source>
</evidence>
<dbReference type="RefSeq" id="WP_180703219.1">
    <property type="nucleotide sequence ID" value="NZ_LN555523.1"/>
</dbReference>
<dbReference type="AlphaFoldDB" id="A0A1V1I053"/>
<protein>
    <submittedName>
        <fullName evidence="1">Uncharacterized protein</fullName>
    </submittedName>
</protein>
<dbReference type="Proteomes" id="UP000245622">
    <property type="component" value="Chromosome 1"/>
</dbReference>
<dbReference type="KEGG" id="ril:CRIB_757"/>
<evidence type="ECO:0000313" key="1">
    <source>
        <dbReference type="EMBL" id="CED93509.1"/>
    </source>
</evidence>
<sequence length="56" mass="6483">MIIKTNSLKDINEITLTNLKNGEVTLEQLNEIYNKMGFVFVASKGRFTKIKKEIKH</sequence>
<reference evidence="1 2" key="1">
    <citation type="submission" date="2014-04" db="EMBL/GenBank/DDBJ databases">
        <authorList>
            <person name="Hornung B.V."/>
        </authorList>
    </citation>
    <scope>NUCLEOTIDE SEQUENCE [LARGE SCALE GENOMIC DNA]</scope>
    <source>
        <strain evidence="1 2">CRIB</strain>
    </source>
</reference>
<dbReference type="EMBL" id="LN555523">
    <property type="protein sequence ID" value="CED93509.1"/>
    <property type="molecule type" value="Genomic_DNA"/>
</dbReference>
<keyword evidence="2" id="KW-1185">Reference proteome</keyword>
<accession>A0A1V1I053</accession>
<name>A0A1V1I053_9FIRM</name>
<organism evidence="1 2">
    <name type="scientific">Romboutsia ilealis</name>
    <dbReference type="NCBI Taxonomy" id="1115758"/>
    <lineage>
        <taxon>Bacteria</taxon>
        <taxon>Bacillati</taxon>
        <taxon>Bacillota</taxon>
        <taxon>Clostridia</taxon>
        <taxon>Peptostreptococcales</taxon>
        <taxon>Peptostreptococcaceae</taxon>
        <taxon>Romboutsia</taxon>
    </lineage>
</organism>